<evidence type="ECO:0000259" key="2">
    <source>
        <dbReference type="PROSITE" id="PS51154"/>
    </source>
</evidence>
<evidence type="ECO:0000313" key="4">
    <source>
        <dbReference type="Proteomes" id="UP000663870"/>
    </source>
</evidence>
<dbReference type="InterPro" id="IPR043472">
    <property type="entry name" value="Macro_dom-like"/>
</dbReference>
<dbReference type="InterPro" id="IPR002589">
    <property type="entry name" value="Macro_dom"/>
</dbReference>
<feature type="transmembrane region" description="Helical" evidence="1">
    <location>
        <begin position="106"/>
        <end position="125"/>
    </location>
</feature>
<feature type="domain" description="Macro" evidence="2">
    <location>
        <begin position="190"/>
        <end position="377"/>
    </location>
</feature>
<sequence>MNCILLFHFILLIISITLLILGISTSRWLVYVNEDSTGIINEYSKGILINCHRFYRSRNVDQYLIMNNLTSSNNYINRNVYICFNHLYKWYNSSINGPELLNYHKVLIGISFGCIFIAIISLLLTQCINTERSFYNIHLSKRIVNYLLITNILTGILALITLILFFGFEYLQNIINYGYSFCNIEKRDDRNVVFKFANGSLQVTIRQGDLSEEICDVIVNPTRGSMQPNGGLDDTIHKKMGKLFVDQVQAVSQEMQDIACPVGQSRIFVAKNRDNSKVALFVINTVGPVYHKEEKEKAAFLLQSCYSTSFALANLYSLTSIAYPAISCGANHFPPQEAVQVGIESVRQYSCNVKDVRFVLYERPIYDAFVQGWTEYSQKINQAATTTTTTVDERTRFRITSQSTLNSIRICILCNEQQIPANREHLCITCSKLARSDIFDKFLQRLCIAAETSFHELEKACRLLKPILYYYPLIYTPVQKFDQSIHKRDSAAEYYLQNHCDKQFRDTMPMAIVGDGNCFYNTFLKLSGAGTTTEASSVTPVELRARNVVELVLRTNEYKIKYKSLEVLLDNFEQYVLKEMVHDTHFATIWDLLSIPTVLNIDVISIYPKVNGDDDMNYKLLNSIRFKPLISQETINNKQLKLETIAVRDVKLLFSNCNKLTKFAPKKQDWMPNHFVPLLNLR</sequence>
<keyword evidence="1" id="KW-0472">Membrane</keyword>
<dbReference type="Proteomes" id="UP000663870">
    <property type="component" value="Unassembled WGS sequence"/>
</dbReference>
<dbReference type="Pfam" id="PF01661">
    <property type="entry name" value="Macro"/>
    <property type="match status" value="1"/>
</dbReference>
<dbReference type="PANTHER" id="PTHR11106">
    <property type="entry name" value="GANGLIOSIDE INDUCED DIFFERENTIATION ASSOCIATED PROTEIN 2-RELATED"/>
    <property type="match status" value="1"/>
</dbReference>
<feature type="transmembrane region" description="Helical" evidence="1">
    <location>
        <begin position="146"/>
        <end position="168"/>
    </location>
</feature>
<dbReference type="PROSITE" id="PS51154">
    <property type="entry name" value="MACRO"/>
    <property type="match status" value="1"/>
</dbReference>
<keyword evidence="1" id="KW-0812">Transmembrane</keyword>
<organism evidence="3 4">
    <name type="scientific">Rotaria sordida</name>
    <dbReference type="NCBI Taxonomy" id="392033"/>
    <lineage>
        <taxon>Eukaryota</taxon>
        <taxon>Metazoa</taxon>
        <taxon>Spiralia</taxon>
        <taxon>Gnathifera</taxon>
        <taxon>Rotifera</taxon>
        <taxon>Eurotatoria</taxon>
        <taxon>Bdelloidea</taxon>
        <taxon>Philodinida</taxon>
        <taxon>Philodinidae</taxon>
        <taxon>Rotaria</taxon>
    </lineage>
</organism>
<gene>
    <name evidence="3" type="ORF">JXQ802_LOCUS21152</name>
</gene>
<reference evidence="3" key="1">
    <citation type="submission" date="2021-02" db="EMBL/GenBank/DDBJ databases">
        <authorList>
            <person name="Nowell W R."/>
        </authorList>
    </citation>
    <scope>NUCLEOTIDE SEQUENCE</scope>
</reference>
<dbReference type="SMART" id="SM00506">
    <property type="entry name" value="A1pp"/>
    <property type="match status" value="1"/>
</dbReference>
<evidence type="ECO:0000256" key="1">
    <source>
        <dbReference type="SAM" id="Phobius"/>
    </source>
</evidence>
<evidence type="ECO:0000313" key="3">
    <source>
        <dbReference type="EMBL" id="CAF1139721.1"/>
    </source>
</evidence>
<accession>A0A814S029</accession>
<keyword evidence="4" id="KW-1185">Reference proteome</keyword>
<dbReference type="Gene3D" id="3.40.220.10">
    <property type="entry name" value="Leucine Aminopeptidase, subunit E, domain 1"/>
    <property type="match status" value="1"/>
</dbReference>
<dbReference type="EMBL" id="CAJNOL010000617">
    <property type="protein sequence ID" value="CAF1139721.1"/>
    <property type="molecule type" value="Genomic_DNA"/>
</dbReference>
<comment type="caution">
    <text evidence="3">The sequence shown here is derived from an EMBL/GenBank/DDBJ whole genome shotgun (WGS) entry which is preliminary data.</text>
</comment>
<protein>
    <recommendedName>
        <fullName evidence="2">Macro domain-containing protein</fullName>
    </recommendedName>
</protein>
<name>A0A814S029_9BILA</name>
<dbReference type="SUPFAM" id="SSF52949">
    <property type="entry name" value="Macro domain-like"/>
    <property type="match status" value="1"/>
</dbReference>
<dbReference type="AlphaFoldDB" id="A0A814S029"/>
<keyword evidence="1" id="KW-1133">Transmembrane helix</keyword>
<dbReference type="PANTHER" id="PTHR11106:SF27">
    <property type="entry name" value="MACRO DOMAIN-CONTAINING PROTEIN"/>
    <property type="match status" value="1"/>
</dbReference>
<proteinExistence type="predicted"/>